<dbReference type="Proteomes" id="UP001549204">
    <property type="component" value="Unassembled WGS sequence"/>
</dbReference>
<dbReference type="EMBL" id="JBEPMC010000002">
    <property type="protein sequence ID" value="MET3578146.1"/>
    <property type="molecule type" value="Genomic_DNA"/>
</dbReference>
<proteinExistence type="predicted"/>
<evidence type="ECO:0000259" key="6">
    <source>
        <dbReference type="Pfam" id="PF00676"/>
    </source>
</evidence>
<dbReference type="EC" id="1.2.4.1" evidence="7"/>
<evidence type="ECO:0000256" key="2">
    <source>
        <dbReference type="ARBA" id="ARBA00023002"/>
    </source>
</evidence>
<dbReference type="CDD" id="cd02000">
    <property type="entry name" value="TPP_E1_PDC_ADC_BCADC"/>
    <property type="match status" value="1"/>
</dbReference>
<dbReference type="PANTHER" id="PTHR11516">
    <property type="entry name" value="PYRUVATE DEHYDROGENASE E1 COMPONENT, ALPHA SUBUNIT BACTERIAL AND ORGANELLAR"/>
    <property type="match status" value="1"/>
</dbReference>
<gene>
    <name evidence="7" type="ORF">ABID19_001163</name>
</gene>
<dbReference type="PANTHER" id="PTHR11516:SF60">
    <property type="entry name" value="PYRUVATE DEHYDROGENASE E1 COMPONENT SUBUNIT ALPHA"/>
    <property type="match status" value="1"/>
</dbReference>
<name>A0ABV2GIM4_9HYPH</name>
<comment type="cofactor">
    <cofactor evidence="1">
        <name>thiamine diphosphate</name>
        <dbReference type="ChEBI" id="CHEBI:58937"/>
    </cofactor>
</comment>
<comment type="catalytic activity">
    <reaction evidence="5">
        <text>N(6)-[(R)-lipoyl]-L-lysyl-[protein] + pyruvate + H(+) = N(6)-[(R)-S(8)-acetyldihydrolipoyl]-L-lysyl-[protein] + CO2</text>
        <dbReference type="Rhea" id="RHEA:19189"/>
        <dbReference type="Rhea" id="RHEA-COMP:10474"/>
        <dbReference type="Rhea" id="RHEA-COMP:10478"/>
        <dbReference type="ChEBI" id="CHEBI:15361"/>
        <dbReference type="ChEBI" id="CHEBI:15378"/>
        <dbReference type="ChEBI" id="CHEBI:16526"/>
        <dbReference type="ChEBI" id="CHEBI:83099"/>
        <dbReference type="ChEBI" id="CHEBI:83111"/>
        <dbReference type="EC" id="1.2.4.1"/>
    </reaction>
</comment>
<dbReference type="InterPro" id="IPR029061">
    <property type="entry name" value="THDP-binding"/>
</dbReference>
<dbReference type="RefSeq" id="WP_352937241.1">
    <property type="nucleotide sequence ID" value="NZ_JBEPMC010000002.1"/>
</dbReference>
<dbReference type="InterPro" id="IPR050642">
    <property type="entry name" value="PDH_E1_Alpha_Subunit"/>
</dbReference>
<accession>A0ABV2GIM4</accession>
<dbReference type="Pfam" id="PF00676">
    <property type="entry name" value="E1_dh"/>
    <property type="match status" value="1"/>
</dbReference>
<comment type="caution">
    <text evidence="7">The sequence shown here is derived from an EMBL/GenBank/DDBJ whole genome shotgun (WGS) entry which is preliminary data.</text>
</comment>
<reference evidence="7 8" key="1">
    <citation type="submission" date="2024-06" db="EMBL/GenBank/DDBJ databases">
        <title>Genomic Encyclopedia of Type Strains, Phase IV (KMG-IV): sequencing the most valuable type-strain genomes for metagenomic binning, comparative biology and taxonomic classification.</title>
        <authorList>
            <person name="Goeker M."/>
        </authorList>
    </citation>
    <scope>NUCLEOTIDE SEQUENCE [LARGE SCALE GENOMIC DNA]</scope>
    <source>
        <strain evidence="7 8">DSM 100022</strain>
    </source>
</reference>
<evidence type="ECO:0000256" key="4">
    <source>
        <dbReference type="ARBA" id="ARBA00025211"/>
    </source>
</evidence>
<sequence>MNETQQRITQGGRAKAASNSNLLDFYRTMRRIRSFEERVGELFVRGQSAGSMLHLSIGEEAGAAGVCAAMQPQDSFTTHHRGHGIFLARGADPKAMMAEIAGKETGYCHGKGGSMHIADMALGHLGANAIVGGGIPAVVGAGLSSKHFKKNSVSVAFFGDGAMQQGILYESMNMAALWGLPVMFVCINNQYGMGTRVDRATKNTAFDQRAKAFGLNGAVVDGLDVEEVGSTARALIDDARAGKPGFLSIECYRFFGHARMDKSPYRDEQEEAVGRSKDPVRFARDRLISTGLEEAEALDTLDKAIAAEMDATIDFAVASKAPATTSMYRDVYAAGEPEPEPVRVRIDRVLARDEA</sequence>
<keyword evidence="3" id="KW-0786">Thiamine pyrophosphate</keyword>
<evidence type="ECO:0000256" key="1">
    <source>
        <dbReference type="ARBA" id="ARBA00001964"/>
    </source>
</evidence>
<comment type="function">
    <text evidence="4">The pyruvate dehydrogenase complex catalyzes the overall conversion of pyruvate to acetyl-CoA and CO(2). It contains multiple copies of three enzymatic components: pyruvate dehydrogenase (E1), dihydrolipoamide acetyltransferase (E2) and lipoamide dehydrogenase (E3).</text>
</comment>
<protein>
    <submittedName>
        <fullName evidence="7">Pyruvate dehydrogenase E1 component alpha subunit</fullName>
        <ecNumber evidence="7">1.2.4.1</ecNumber>
    </submittedName>
</protein>
<keyword evidence="2 7" id="KW-0560">Oxidoreductase</keyword>
<evidence type="ECO:0000256" key="5">
    <source>
        <dbReference type="ARBA" id="ARBA00051231"/>
    </source>
</evidence>
<organism evidence="7 8">
    <name type="scientific">Mesorhizobium robiniae</name>
    <dbReference type="NCBI Taxonomy" id="559315"/>
    <lineage>
        <taxon>Bacteria</taxon>
        <taxon>Pseudomonadati</taxon>
        <taxon>Pseudomonadota</taxon>
        <taxon>Alphaproteobacteria</taxon>
        <taxon>Hyphomicrobiales</taxon>
        <taxon>Phyllobacteriaceae</taxon>
        <taxon>Mesorhizobium</taxon>
    </lineage>
</organism>
<dbReference type="Gene3D" id="3.40.50.970">
    <property type="match status" value="1"/>
</dbReference>
<dbReference type="GO" id="GO:0004739">
    <property type="term" value="F:pyruvate dehydrogenase (acetyl-transferring) activity"/>
    <property type="evidence" value="ECO:0007669"/>
    <property type="project" value="UniProtKB-EC"/>
</dbReference>
<keyword evidence="8" id="KW-1185">Reference proteome</keyword>
<dbReference type="SUPFAM" id="SSF52518">
    <property type="entry name" value="Thiamin diphosphate-binding fold (THDP-binding)"/>
    <property type="match status" value="1"/>
</dbReference>
<keyword evidence="7" id="KW-0670">Pyruvate</keyword>
<feature type="domain" description="Dehydrogenase E1 component" evidence="6">
    <location>
        <begin position="28"/>
        <end position="322"/>
    </location>
</feature>
<evidence type="ECO:0000256" key="3">
    <source>
        <dbReference type="ARBA" id="ARBA00023052"/>
    </source>
</evidence>
<evidence type="ECO:0000313" key="8">
    <source>
        <dbReference type="Proteomes" id="UP001549204"/>
    </source>
</evidence>
<dbReference type="InterPro" id="IPR001017">
    <property type="entry name" value="DH_E1"/>
</dbReference>
<evidence type="ECO:0000313" key="7">
    <source>
        <dbReference type="EMBL" id="MET3578146.1"/>
    </source>
</evidence>